<dbReference type="Gene3D" id="3.40.50.11140">
    <property type="match status" value="1"/>
</dbReference>
<dbReference type="HOGENOM" id="CLU_005122_0_2_5"/>
<organism evidence="12 13">
    <name type="scientific">Parvibaculum lavamentivorans (strain DS-1 / DSM 13023 / NCIMB 13966)</name>
    <dbReference type="NCBI Taxonomy" id="402881"/>
    <lineage>
        <taxon>Bacteria</taxon>
        <taxon>Pseudomonadati</taxon>
        <taxon>Pseudomonadota</taxon>
        <taxon>Alphaproteobacteria</taxon>
        <taxon>Hyphomicrobiales</taxon>
        <taxon>Parvibaculaceae</taxon>
        <taxon>Parvibaculum</taxon>
    </lineage>
</organism>
<evidence type="ECO:0000256" key="7">
    <source>
        <dbReference type="ARBA" id="ARBA00023125"/>
    </source>
</evidence>
<protein>
    <recommendedName>
        <fullName evidence="9">Transcription-repair-coupling factor</fullName>
        <shortName evidence="9">TRCF</shortName>
        <ecNumber evidence="9">3.6.4.-</ecNumber>
    </recommendedName>
</protein>
<dbReference type="SUPFAM" id="SSF52540">
    <property type="entry name" value="P-loop containing nucleoside triphosphate hydrolases"/>
    <property type="match status" value="4"/>
</dbReference>
<dbReference type="InterPro" id="IPR005118">
    <property type="entry name" value="TRCF_C"/>
</dbReference>
<feature type="domain" description="Helicase ATP-binding" evidence="10">
    <location>
        <begin position="635"/>
        <end position="796"/>
    </location>
</feature>
<evidence type="ECO:0000256" key="6">
    <source>
        <dbReference type="ARBA" id="ARBA00022840"/>
    </source>
</evidence>
<dbReference type="InterPro" id="IPR011545">
    <property type="entry name" value="DEAD/DEAH_box_helicase_dom"/>
</dbReference>
<dbReference type="CDD" id="cd17991">
    <property type="entry name" value="DEXHc_TRCF"/>
    <property type="match status" value="1"/>
</dbReference>
<dbReference type="SMART" id="SM00487">
    <property type="entry name" value="DEXDc"/>
    <property type="match status" value="1"/>
</dbReference>
<comment type="function">
    <text evidence="9">Couples transcription and DNA repair by recognizing RNA polymerase (RNAP) stalled at DNA lesions. Mediates ATP-dependent release of RNAP and its truncated transcript from the DNA, and recruitment of nucleotide excision repair machinery to the damaged site.</text>
</comment>
<dbReference type="InterPro" id="IPR014001">
    <property type="entry name" value="Helicase_ATP-bd"/>
</dbReference>
<keyword evidence="4 9" id="KW-0378">Hydrolase</keyword>
<dbReference type="Gene3D" id="3.40.50.300">
    <property type="entry name" value="P-loop containing nucleotide triphosphate hydrolases"/>
    <property type="match status" value="2"/>
</dbReference>
<dbReference type="SUPFAM" id="SSF143517">
    <property type="entry name" value="TRCF domain-like"/>
    <property type="match status" value="1"/>
</dbReference>
<dbReference type="PROSITE" id="PS51192">
    <property type="entry name" value="HELICASE_ATP_BIND_1"/>
    <property type="match status" value="1"/>
</dbReference>
<dbReference type="NCBIfam" id="TIGR00580">
    <property type="entry name" value="mfd"/>
    <property type="match status" value="1"/>
</dbReference>
<feature type="domain" description="Helicase C-terminal" evidence="11">
    <location>
        <begin position="817"/>
        <end position="971"/>
    </location>
</feature>
<dbReference type="Pfam" id="PF00271">
    <property type="entry name" value="Helicase_C"/>
    <property type="match status" value="1"/>
</dbReference>
<dbReference type="Gene3D" id="2.40.10.170">
    <property type="match status" value="1"/>
</dbReference>
<dbReference type="Proteomes" id="UP000006377">
    <property type="component" value="Chromosome"/>
</dbReference>
<dbReference type="Gene3D" id="3.90.1150.50">
    <property type="entry name" value="Transcription-repair-coupling factor, D7 domain"/>
    <property type="match status" value="1"/>
</dbReference>
<dbReference type="InterPro" id="IPR048635">
    <property type="entry name" value="MFD_D3"/>
</dbReference>
<dbReference type="Pfam" id="PF00270">
    <property type="entry name" value="DEAD"/>
    <property type="match status" value="1"/>
</dbReference>
<evidence type="ECO:0000256" key="9">
    <source>
        <dbReference type="HAMAP-Rule" id="MF_00969"/>
    </source>
</evidence>
<dbReference type="GO" id="GO:0000716">
    <property type="term" value="P:transcription-coupled nucleotide-excision repair, DNA damage recognition"/>
    <property type="evidence" value="ECO:0007669"/>
    <property type="project" value="UniProtKB-UniRule"/>
</dbReference>
<proteinExistence type="inferred from homology"/>
<dbReference type="GO" id="GO:0005524">
    <property type="term" value="F:ATP binding"/>
    <property type="evidence" value="ECO:0007669"/>
    <property type="project" value="UniProtKB-UniRule"/>
</dbReference>
<dbReference type="InterPro" id="IPR036101">
    <property type="entry name" value="CarD-like/TRCF_RID_sf"/>
</dbReference>
<evidence type="ECO:0000256" key="8">
    <source>
        <dbReference type="ARBA" id="ARBA00023204"/>
    </source>
</evidence>
<dbReference type="GO" id="GO:0016787">
    <property type="term" value="F:hydrolase activity"/>
    <property type="evidence" value="ECO:0007669"/>
    <property type="project" value="UniProtKB-KW"/>
</dbReference>
<dbReference type="InterPro" id="IPR003711">
    <property type="entry name" value="CarD-like/TRCF_RID"/>
</dbReference>
<dbReference type="InterPro" id="IPR004576">
    <property type="entry name" value="Mfd"/>
</dbReference>
<dbReference type="eggNOG" id="COG1197">
    <property type="taxonomic scope" value="Bacteria"/>
</dbReference>
<dbReference type="PROSITE" id="PS51194">
    <property type="entry name" value="HELICASE_CTER"/>
    <property type="match status" value="1"/>
</dbReference>
<evidence type="ECO:0000256" key="3">
    <source>
        <dbReference type="ARBA" id="ARBA00022763"/>
    </source>
</evidence>
<comment type="similarity">
    <text evidence="9">In the C-terminal section; belongs to the helicase family. RecG subfamily.</text>
</comment>
<dbReference type="GO" id="GO:0006355">
    <property type="term" value="P:regulation of DNA-templated transcription"/>
    <property type="evidence" value="ECO:0007669"/>
    <property type="project" value="UniProtKB-UniRule"/>
</dbReference>
<dbReference type="PANTHER" id="PTHR47964:SF1">
    <property type="entry name" value="ATP-DEPENDENT DNA HELICASE HOMOLOG RECG, CHLOROPLASTIC"/>
    <property type="match status" value="1"/>
</dbReference>
<dbReference type="EC" id="3.6.4.-" evidence="9"/>
<dbReference type="PANTHER" id="PTHR47964">
    <property type="entry name" value="ATP-DEPENDENT DNA HELICASE HOMOLOG RECG, CHLOROPLASTIC"/>
    <property type="match status" value="1"/>
</dbReference>
<dbReference type="KEGG" id="pla:Plav_3081"/>
<keyword evidence="6 9" id="KW-0067">ATP-binding</keyword>
<dbReference type="Pfam" id="PF21132">
    <property type="entry name" value="MFD_D3"/>
    <property type="match status" value="1"/>
</dbReference>
<evidence type="ECO:0000259" key="11">
    <source>
        <dbReference type="PROSITE" id="PS51194"/>
    </source>
</evidence>
<keyword evidence="7 9" id="KW-0238">DNA-binding</keyword>
<dbReference type="RefSeq" id="WP_012112010.1">
    <property type="nucleotide sequence ID" value="NC_009719.1"/>
</dbReference>
<gene>
    <name evidence="9" type="primary">mfd</name>
    <name evidence="12" type="ordered locus">Plav_3081</name>
</gene>
<dbReference type="GO" id="GO:0003684">
    <property type="term" value="F:damaged DNA binding"/>
    <property type="evidence" value="ECO:0007669"/>
    <property type="project" value="InterPro"/>
</dbReference>
<dbReference type="Pfam" id="PF02559">
    <property type="entry name" value="CarD_TRCF_RID"/>
    <property type="match status" value="1"/>
</dbReference>
<evidence type="ECO:0000313" key="12">
    <source>
        <dbReference type="EMBL" id="ABS64688.1"/>
    </source>
</evidence>
<keyword evidence="2 9" id="KW-0547">Nucleotide-binding</keyword>
<evidence type="ECO:0000313" key="13">
    <source>
        <dbReference type="Proteomes" id="UP000006377"/>
    </source>
</evidence>
<dbReference type="GO" id="GO:0005737">
    <property type="term" value="C:cytoplasm"/>
    <property type="evidence" value="ECO:0007669"/>
    <property type="project" value="UniProtKB-SubCell"/>
</dbReference>
<dbReference type="STRING" id="402881.Plav_3081"/>
<accession>A7HXQ5</accession>
<keyword evidence="1 9" id="KW-0963">Cytoplasm</keyword>
<dbReference type="SMART" id="SM00982">
    <property type="entry name" value="TRCF"/>
    <property type="match status" value="1"/>
</dbReference>
<evidence type="ECO:0000256" key="4">
    <source>
        <dbReference type="ARBA" id="ARBA00022801"/>
    </source>
</evidence>
<dbReference type="Gene3D" id="3.30.2060.10">
    <property type="entry name" value="Penicillin-binding protein 1b domain"/>
    <property type="match status" value="1"/>
</dbReference>
<keyword evidence="5" id="KW-0347">Helicase</keyword>
<dbReference type="InterPro" id="IPR041471">
    <property type="entry name" value="UvrB_inter"/>
</dbReference>
<keyword evidence="3 9" id="KW-0227">DNA damage</keyword>
<sequence>MKKLTEIVTAPGRLTLGETPEGFDALVLADMARQMPADSGLTLLHVARDDARMAALAEALAFFAPDIEIEIFPAWDCLPYDRVSPNAEISARRMAALSRLVAREQKGEGKRLILLATVNAVLQRVPARDTVRTSAWSARTGNRIDLNELTGYLAANGYSRTGTVREAGEFAVRGGIVDIFPSGFELPVRLDMFGDTLDAIRSFDAVTQRTVGQLHGLDLVPASEVHLDKEAIRRFRAAYVATLGAVTDGDPLYEAVSEGRKHAGMEHWLPLFHEQLETLFDYVPGALVTLDAQAEDAKAARLELIGDYYEARVDARKTAREAKLAVDAPSYKPLKPEALYLTEEEWGATMGAHRVRALTPFSVPETAGINLGGKQGRNFGPERAQDGVNVFEVLGGHILGLRRAGKRVAIASWSEGARDRLQHVLSDHGIGNVLIADSWADVNGVNKSTVSLIVLGLEAGFETDEIALISEQDVLGDRLVRQRRKKRAENFLTEASSLSPGDLVVHVDHGIGRFERLQTIEVMGAPHDCLLLIYHGGDKLYLPVENIELLSRYGSDDLDAQLDRLGGTGWQARKARLKERIREMAGELIKIAAARELKTAPAMEPQPGAYDEFCARFPFTETEDQEQAIDAVLEDLARGRPMDRLVCGDVGFGKTEVALRSAFVAALAGFQVAVVVPTTLLARQHYRTFAARFQGLPVRVRQMSRLVSAKDMAEAKEGLASGQVDIVIGTHALLGKQVKFRNLGLVIVDEEQHFGVVHKEQLKKLRAEVHVLTLTATPIPRTLQLALSGVRELSLIATPPVDRLAVRTYVSPFDPVVVREALLREHFRGGQSFYVVPRIADLAEAEEFLRQYVPEVKFVLAHGQMAAGEIEDKMTAFYDGKYDVLVSTTIVESGLDIPTANTLVVHRADMFGLSQLYQLRGRVGRSKARAYAYLTVPANRTLTAGADKRLRVLQSLDSLGAGFSLASHDLDIRGAGNLLGDEQSGHIKEVGYELYQEMLEEAVASMRGGGAGADEEGHWSPQISVGTPVLIPDGYVPDLDARMALYRRLSDVETRSEIDGFAAELIDRFGKLPQEVEFLLKIVEIKGLCRTANVEKIEAGPKGVVLSFRENSFPNPAALVEVINDERGNAKLRPDHKLVFKRDWDTPEERLAGTHRLMTTLAKLAAPAKAA</sequence>
<evidence type="ECO:0000256" key="5">
    <source>
        <dbReference type="ARBA" id="ARBA00022806"/>
    </source>
</evidence>
<dbReference type="HAMAP" id="MF_00969">
    <property type="entry name" value="TRCF"/>
    <property type="match status" value="1"/>
</dbReference>
<dbReference type="AlphaFoldDB" id="A7HXQ5"/>
<dbReference type="Pfam" id="PF03461">
    <property type="entry name" value="TRCF"/>
    <property type="match status" value="1"/>
</dbReference>
<keyword evidence="13" id="KW-1185">Reference proteome</keyword>
<evidence type="ECO:0000256" key="1">
    <source>
        <dbReference type="ARBA" id="ARBA00022490"/>
    </source>
</evidence>
<comment type="similarity">
    <text evidence="9">In the N-terminal section; belongs to the UvrB family.</text>
</comment>
<dbReference type="Gene3D" id="3.40.50.11180">
    <property type="match status" value="1"/>
</dbReference>
<dbReference type="SMART" id="SM01058">
    <property type="entry name" value="CarD_TRCF"/>
    <property type="match status" value="1"/>
</dbReference>
<dbReference type="InterPro" id="IPR037235">
    <property type="entry name" value="TRCF-like_C_D7"/>
</dbReference>
<evidence type="ECO:0000256" key="2">
    <source>
        <dbReference type="ARBA" id="ARBA00022741"/>
    </source>
</evidence>
<dbReference type="InterPro" id="IPR047112">
    <property type="entry name" value="RecG/Mfd"/>
</dbReference>
<dbReference type="InterPro" id="IPR027417">
    <property type="entry name" value="P-loop_NTPase"/>
</dbReference>
<dbReference type="Pfam" id="PF17757">
    <property type="entry name" value="UvrB_inter"/>
    <property type="match status" value="1"/>
</dbReference>
<dbReference type="SMART" id="SM00490">
    <property type="entry name" value="HELICc"/>
    <property type="match status" value="1"/>
</dbReference>
<keyword evidence="8 9" id="KW-0234">DNA repair</keyword>
<dbReference type="InterPro" id="IPR001650">
    <property type="entry name" value="Helicase_C-like"/>
</dbReference>
<dbReference type="EMBL" id="CP000774">
    <property type="protein sequence ID" value="ABS64688.1"/>
    <property type="molecule type" value="Genomic_DNA"/>
</dbReference>
<reference evidence="12 13" key="1">
    <citation type="journal article" date="2011" name="Stand. Genomic Sci.">
        <title>Complete genome sequence of Parvibaculum lavamentivorans type strain (DS-1(T)).</title>
        <authorList>
            <person name="Schleheck D."/>
            <person name="Weiss M."/>
            <person name="Pitluck S."/>
            <person name="Bruce D."/>
            <person name="Land M.L."/>
            <person name="Han S."/>
            <person name="Saunders E."/>
            <person name="Tapia R."/>
            <person name="Detter C."/>
            <person name="Brettin T."/>
            <person name="Han J."/>
            <person name="Woyke T."/>
            <person name="Goodwin L."/>
            <person name="Pennacchio L."/>
            <person name="Nolan M."/>
            <person name="Cook A.M."/>
            <person name="Kjelleberg S."/>
            <person name="Thomas T."/>
        </authorList>
    </citation>
    <scope>NUCLEOTIDE SEQUENCE [LARGE SCALE GENOMIC DNA]</scope>
    <source>
        <strain evidence="13">DS-1 / DSM 13023 / NCIMB 13966</strain>
    </source>
</reference>
<evidence type="ECO:0000259" key="10">
    <source>
        <dbReference type="PROSITE" id="PS51192"/>
    </source>
</evidence>
<comment type="subcellular location">
    <subcellularLocation>
        <location evidence="9">Cytoplasm</location>
    </subcellularLocation>
</comment>
<dbReference type="GO" id="GO:0003678">
    <property type="term" value="F:DNA helicase activity"/>
    <property type="evidence" value="ECO:0007669"/>
    <property type="project" value="TreeGrafter"/>
</dbReference>
<name>A7HXQ5_PARL1</name>
<dbReference type="SUPFAM" id="SSF141259">
    <property type="entry name" value="CarD-like"/>
    <property type="match status" value="1"/>
</dbReference>